<dbReference type="AlphaFoldDB" id="A0A6H2ELB0"/>
<organism evidence="1 2">
    <name type="scientific">Arcanobacterium buesumense</name>
    <dbReference type="NCBI Taxonomy" id="2722751"/>
    <lineage>
        <taxon>Bacteria</taxon>
        <taxon>Bacillati</taxon>
        <taxon>Actinomycetota</taxon>
        <taxon>Actinomycetes</taxon>
        <taxon>Actinomycetales</taxon>
        <taxon>Actinomycetaceae</taxon>
        <taxon>Arcanobacterium</taxon>
    </lineage>
</organism>
<protein>
    <submittedName>
        <fullName evidence="1">Uncharacterized protein</fullName>
    </submittedName>
</protein>
<dbReference type="Proteomes" id="UP000502298">
    <property type="component" value="Chromosome"/>
</dbReference>
<gene>
    <name evidence="1" type="ORF">HC352_03400</name>
</gene>
<sequence>MAFIDLIKQLAEDSSPLVQRAGELRVALAADPNNAESFDELISIIRLLGQQTPTADPLTADDTYSSKPPLNLVLLALSEDLASDLRAWYPLIQLAKITIDDDPAAAVHQIEVAAGREETGQALASGIKLLCEAGQPDTAMQVGLGRWLPDEHCIDVGLELIRAAMASDKIADAQSFLDVLQKRFPSDHDVLDIVEELTHKQ</sequence>
<evidence type="ECO:0000313" key="2">
    <source>
        <dbReference type="Proteomes" id="UP000502298"/>
    </source>
</evidence>
<dbReference type="RefSeq" id="WP_168917582.1">
    <property type="nucleotide sequence ID" value="NZ_CP050804.1"/>
</dbReference>
<dbReference type="KEGG" id="arca:HC352_03400"/>
<evidence type="ECO:0000313" key="1">
    <source>
        <dbReference type="EMBL" id="QJC21642.1"/>
    </source>
</evidence>
<keyword evidence="2" id="KW-1185">Reference proteome</keyword>
<reference evidence="1 2" key="1">
    <citation type="submission" date="2020-03" db="EMBL/GenBank/DDBJ databases">
        <title>Complete genome of Arcanobacterium buesumensis sp. nov. strain 2701.</title>
        <authorList>
            <person name="Borowiak M."/>
            <person name="Alssahen M."/>
            <person name="Laemmler C."/>
            <person name="Malorny B."/>
            <person name="Hassan A."/>
            <person name="Prenger-Berninghoff E."/>
            <person name="Ploetz M."/>
            <person name="Abdulmawjood A."/>
        </authorList>
    </citation>
    <scope>NUCLEOTIDE SEQUENCE [LARGE SCALE GENOMIC DNA]</scope>
    <source>
        <strain evidence="1 2">2701</strain>
    </source>
</reference>
<accession>A0A6H2ELB0</accession>
<proteinExistence type="predicted"/>
<name>A0A6H2ELB0_9ACTO</name>
<dbReference type="EMBL" id="CP050804">
    <property type="protein sequence ID" value="QJC21642.1"/>
    <property type="molecule type" value="Genomic_DNA"/>
</dbReference>